<dbReference type="Gene3D" id="1.10.1370.10">
    <property type="entry name" value="Neurolysin, domain 3"/>
    <property type="match status" value="1"/>
</dbReference>
<keyword evidence="2 9" id="KW-0645">Protease</keyword>
<dbReference type="RefSeq" id="WP_171625480.1">
    <property type="nucleotide sequence ID" value="NZ_JABBPG010000002.1"/>
</dbReference>
<name>A0A849VAV8_9GAMM</name>
<dbReference type="InterPro" id="IPR034005">
    <property type="entry name" value="M3A_DCP"/>
</dbReference>
<proteinExistence type="inferred from homology"/>
<dbReference type="Proteomes" id="UP000586305">
    <property type="component" value="Unassembled WGS sequence"/>
</dbReference>
<dbReference type="InterPro" id="IPR001567">
    <property type="entry name" value="Pept_M3A_M3B_dom"/>
</dbReference>
<dbReference type="InterPro" id="IPR024077">
    <property type="entry name" value="Neurolysin/TOP_dom2"/>
</dbReference>
<dbReference type="Pfam" id="PF19310">
    <property type="entry name" value="TOP_N"/>
    <property type="match status" value="1"/>
</dbReference>
<dbReference type="AlphaFoldDB" id="A0A849VAV8"/>
<gene>
    <name evidence="13" type="ORF">HG263_07655</name>
</gene>
<feature type="signal peptide" evidence="10">
    <location>
        <begin position="1"/>
        <end position="18"/>
    </location>
</feature>
<comment type="similarity">
    <text evidence="1 9">Belongs to the peptidase M3 family.</text>
</comment>
<reference evidence="13 14" key="1">
    <citation type="submission" date="2020-04" db="EMBL/GenBank/DDBJ databases">
        <title>Pseudoalteromonas caenipelagi sp. nov., isolated from a tidal flat.</title>
        <authorList>
            <person name="Park S."/>
            <person name="Yoon J.-H."/>
        </authorList>
    </citation>
    <scope>NUCLEOTIDE SEQUENCE [LARGE SCALE GENOMIC DNA]</scope>
    <source>
        <strain evidence="13 14">JBTF-M23</strain>
    </source>
</reference>
<dbReference type="EMBL" id="JABBPG010000002">
    <property type="protein sequence ID" value="NOU50416.1"/>
    <property type="molecule type" value="Genomic_DNA"/>
</dbReference>
<comment type="cofactor">
    <cofactor evidence="9">
        <name>Zn(2+)</name>
        <dbReference type="ChEBI" id="CHEBI:29105"/>
    </cofactor>
    <text evidence="9">Binds 1 zinc ion.</text>
</comment>
<dbReference type="InterPro" id="IPR045666">
    <property type="entry name" value="OpdA_N"/>
</dbReference>
<evidence type="ECO:0000259" key="11">
    <source>
        <dbReference type="Pfam" id="PF01432"/>
    </source>
</evidence>
<keyword evidence="14" id="KW-1185">Reference proteome</keyword>
<keyword evidence="3 9" id="KW-0479">Metal-binding</keyword>
<evidence type="ECO:0000313" key="14">
    <source>
        <dbReference type="Proteomes" id="UP000586305"/>
    </source>
</evidence>
<feature type="chain" id="PRO_5032937416" description="oligopeptidase A" evidence="10">
    <location>
        <begin position="19"/>
        <end position="717"/>
    </location>
</feature>
<comment type="caution">
    <text evidence="13">The sequence shown here is derived from an EMBL/GenBank/DDBJ whole genome shotgun (WGS) entry which is preliminary data.</text>
</comment>
<dbReference type="GO" id="GO:0006508">
    <property type="term" value="P:proteolysis"/>
    <property type="evidence" value="ECO:0007669"/>
    <property type="project" value="UniProtKB-KW"/>
</dbReference>
<dbReference type="Gene3D" id="3.40.390.10">
    <property type="entry name" value="Collagenase (Catalytic Domain)"/>
    <property type="match status" value="1"/>
</dbReference>
<evidence type="ECO:0000256" key="4">
    <source>
        <dbReference type="ARBA" id="ARBA00022801"/>
    </source>
</evidence>
<evidence type="ECO:0000256" key="7">
    <source>
        <dbReference type="ARBA" id="ARBA00024603"/>
    </source>
</evidence>
<dbReference type="GO" id="GO:0005829">
    <property type="term" value="C:cytosol"/>
    <property type="evidence" value="ECO:0007669"/>
    <property type="project" value="TreeGrafter"/>
</dbReference>
<dbReference type="InterPro" id="IPR024080">
    <property type="entry name" value="Neurolysin/TOP_N"/>
</dbReference>
<evidence type="ECO:0000256" key="9">
    <source>
        <dbReference type="RuleBase" id="RU003435"/>
    </source>
</evidence>
<dbReference type="CDD" id="cd06456">
    <property type="entry name" value="M3A_DCP"/>
    <property type="match status" value="1"/>
</dbReference>
<evidence type="ECO:0000256" key="3">
    <source>
        <dbReference type="ARBA" id="ARBA00022723"/>
    </source>
</evidence>
<dbReference type="InterPro" id="IPR024079">
    <property type="entry name" value="MetalloPept_cat_dom_sf"/>
</dbReference>
<dbReference type="Gene3D" id="1.20.1050.40">
    <property type="entry name" value="Endopeptidase. Chain P, domain 1"/>
    <property type="match status" value="1"/>
</dbReference>
<dbReference type="PANTHER" id="PTHR43660">
    <property type="entry name" value="DIPEPTIDYL CARBOXYPEPTIDASE"/>
    <property type="match status" value="1"/>
</dbReference>
<dbReference type="GO" id="GO:0004180">
    <property type="term" value="F:carboxypeptidase activity"/>
    <property type="evidence" value="ECO:0007669"/>
    <property type="project" value="TreeGrafter"/>
</dbReference>
<protein>
    <recommendedName>
        <fullName evidence="8">oligopeptidase A</fullName>
        <ecNumber evidence="8">3.4.24.70</ecNumber>
    </recommendedName>
</protein>
<comment type="catalytic activity">
    <reaction evidence="7">
        <text>Hydrolysis of oligopeptides, with broad specificity. Gly or Ala commonly occur as P1 or P1' residues, but more distant residues are also important, as is shown by the fact that Z-Gly-Pro-Gly-|-Gly-Pro-Ala is cleaved, but not Z-(Gly)(5).</text>
        <dbReference type="EC" id="3.4.24.70"/>
    </reaction>
</comment>
<evidence type="ECO:0000256" key="10">
    <source>
        <dbReference type="SAM" id="SignalP"/>
    </source>
</evidence>
<feature type="domain" description="Oligopeptidase A N-terminal" evidence="12">
    <location>
        <begin position="70"/>
        <end position="189"/>
    </location>
</feature>
<evidence type="ECO:0000259" key="12">
    <source>
        <dbReference type="Pfam" id="PF19310"/>
    </source>
</evidence>
<keyword evidence="6 9" id="KW-0482">Metalloprotease</keyword>
<keyword evidence="10" id="KW-0732">Signal</keyword>
<organism evidence="13 14">
    <name type="scientific">Pseudoalteromonas caenipelagi</name>
    <dbReference type="NCBI Taxonomy" id="2726988"/>
    <lineage>
        <taxon>Bacteria</taxon>
        <taxon>Pseudomonadati</taxon>
        <taxon>Pseudomonadota</taxon>
        <taxon>Gammaproteobacteria</taxon>
        <taxon>Alteromonadales</taxon>
        <taxon>Pseudoalteromonadaceae</taxon>
        <taxon>Pseudoalteromonas</taxon>
    </lineage>
</organism>
<accession>A0A849VAV8</accession>
<dbReference type="Pfam" id="PF01432">
    <property type="entry name" value="Peptidase_M3"/>
    <property type="match status" value="1"/>
</dbReference>
<evidence type="ECO:0000256" key="8">
    <source>
        <dbReference type="ARBA" id="ARBA00026100"/>
    </source>
</evidence>
<dbReference type="GO" id="GO:0046872">
    <property type="term" value="F:metal ion binding"/>
    <property type="evidence" value="ECO:0007669"/>
    <property type="project" value="UniProtKB-UniRule"/>
</dbReference>
<dbReference type="EC" id="3.4.24.70" evidence="8"/>
<evidence type="ECO:0000256" key="6">
    <source>
        <dbReference type="ARBA" id="ARBA00023049"/>
    </source>
</evidence>
<sequence>MIKPTITVLSAAIVFALAGCSATSTQEQVVAAQVVQSNPLLQEFKGPYQGVPQFDKMNLADLKPALEAGMAEQLAEVEAIANNPEAPTFKNTIVALESAGQTLDRIYAYYGIWRANKSSPELREISSEMAPKLSSFYSKINQNGKLFERIKTVYESEELKSLTPEEQRITWMTYNSFARNGATLTGEAKERYAQINQELASLYTKFSANVLADEENYVVYLSKDQLSGLPSSFVDAAAAAAKERGKEGMYAITNSRSSMDPFLTYSTERALREQVWKNYYNRGGNGDEYDNNAIIKDILTLRHERVNLLGYDNYAQWQLESRMAKTPENAMELMNKVWPAAIARVKEEVADMQAIADKEGAGITIEPWDYRFYAEKVRKDKYDLDSNEVKQYLQLDKLREAMFYVAGRLFNFEFSEVPAGKVPVFHPDVRVWEVKDKTTGKHIGLWYLDPFARKGKRSGAWATTYRSYTTFDGPKNVLSSNNSNFVKGAEGKPTLISWSDAETYFHEFGHALHFLSADVVYPSSHNGVRDYTEFQSQLLERWLTTDEVINNFLVHQETGAPMPKELIAKIKKSATFNQGFATTEYLASAIMDLLYHSTDPALIEPAKFEKEQLDKLGMPKELVMRHRSTHFGHVFSSEGYAASYYGYLWAEVLTSDAAEAFASAPGGFYDKQVSDRLVKYLFSVRNAMDPAQAYRLFRGRDADVSALMRDRGFPVTK</sequence>
<evidence type="ECO:0000256" key="1">
    <source>
        <dbReference type="ARBA" id="ARBA00006040"/>
    </source>
</evidence>
<dbReference type="PROSITE" id="PS51257">
    <property type="entry name" value="PROKAR_LIPOPROTEIN"/>
    <property type="match status" value="1"/>
</dbReference>
<dbReference type="GO" id="GO:0004222">
    <property type="term" value="F:metalloendopeptidase activity"/>
    <property type="evidence" value="ECO:0007669"/>
    <property type="project" value="UniProtKB-EC"/>
</dbReference>
<feature type="domain" description="Peptidase M3A/M3B catalytic" evidence="11">
    <location>
        <begin position="262"/>
        <end position="710"/>
    </location>
</feature>
<keyword evidence="5 9" id="KW-0862">Zinc</keyword>
<evidence type="ECO:0000256" key="2">
    <source>
        <dbReference type="ARBA" id="ARBA00022670"/>
    </source>
</evidence>
<dbReference type="InterPro" id="IPR045090">
    <property type="entry name" value="Pept_M3A_M3B"/>
</dbReference>
<dbReference type="PANTHER" id="PTHR43660:SF1">
    <property type="entry name" value="DIPEPTIDYL CARBOXYPEPTIDASE"/>
    <property type="match status" value="1"/>
</dbReference>
<dbReference type="SUPFAM" id="SSF55486">
    <property type="entry name" value="Metalloproteases ('zincins'), catalytic domain"/>
    <property type="match status" value="1"/>
</dbReference>
<evidence type="ECO:0000313" key="13">
    <source>
        <dbReference type="EMBL" id="NOU50416.1"/>
    </source>
</evidence>
<evidence type="ECO:0000256" key="5">
    <source>
        <dbReference type="ARBA" id="ARBA00022833"/>
    </source>
</evidence>
<keyword evidence="4 9" id="KW-0378">Hydrolase</keyword>